<reference evidence="1 2" key="1">
    <citation type="submission" date="2019-12" db="EMBL/GenBank/DDBJ databases">
        <authorList>
            <person name="Alioto T."/>
            <person name="Alioto T."/>
            <person name="Gomez Garrido J."/>
        </authorList>
    </citation>
    <scope>NUCLEOTIDE SEQUENCE [LARGE SCALE GENOMIC DNA]</scope>
</reference>
<dbReference type="OrthoDB" id="914235at2759"/>
<dbReference type="EMBL" id="CACTIH010002452">
    <property type="protein sequence ID" value="CAA2976495.1"/>
    <property type="molecule type" value="Genomic_DNA"/>
</dbReference>
<dbReference type="PANTHER" id="PTHR47005:SF5">
    <property type="entry name" value="HEAVY METAL TRANSPORT_DETOXIFICATION SUPERFAMILY PROTEIN"/>
    <property type="match status" value="1"/>
</dbReference>
<accession>A0A8S0RC32</accession>
<dbReference type="InterPro" id="IPR036163">
    <property type="entry name" value="HMA_dom_sf"/>
</dbReference>
<dbReference type="GO" id="GO:0046872">
    <property type="term" value="F:metal ion binding"/>
    <property type="evidence" value="ECO:0007669"/>
    <property type="project" value="InterPro"/>
</dbReference>
<evidence type="ECO:0000313" key="2">
    <source>
        <dbReference type="Proteomes" id="UP000594638"/>
    </source>
</evidence>
<gene>
    <name evidence="1" type="ORF">OLEA9_A023533</name>
</gene>
<organism evidence="1 2">
    <name type="scientific">Olea europaea subsp. europaea</name>
    <dbReference type="NCBI Taxonomy" id="158383"/>
    <lineage>
        <taxon>Eukaryota</taxon>
        <taxon>Viridiplantae</taxon>
        <taxon>Streptophyta</taxon>
        <taxon>Embryophyta</taxon>
        <taxon>Tracheophyta</taxon>
        <taxon>Spermatophyta</taxon>
        <taxon>Magnoliopsida</taxon>
        <taxon>eudicotyledons</taxon>
        <taxon>Gunneridae</taxon>
        <taxon>Pentapetalae</taxon>
        <taxon>asterids</taxon>
        <taxon>lamiids</taxon>
        <taxon>Lamiales</taxon>
        <taxon>Oleaceae</taxon>
        <taxon>Oleeae</taxon>
        <taxon>Olea</taxon>
    </lineage>
</organism>
<dbReference type="Gene3D" id="3.30.70.100">
    <property type="match status" value="1"/>
</dbReference>
<dbReference type="PANTHER" id="PTHR47005">
    <property type="entry name" value="HEAVY METAL TRANSPORT/DETOXIFICATION SUPERFAMILY PROTEIN"/>
    <property type="match status" value="1"/>
</dbReference>
<proteinExistence type="predicted"/>
<dbReference type="Proteomes" id="UP000594638">
    <property type="component" value="Unassembled WGS sequence"/>
</dbReference>
<comment type="caution">
    <text evidence="1">The sequence shown here is derived from an EMBL/GenBank/DDBJ whole genome shotgun (WGS) entry which is preliminary data.</text>
</comment>
<dbReference type="Gramene" id="OE9A023533T1">
    <property type="protein sequence ID" value="OE9A023533C1"/>
    <property type="gene ID" value="OE9A023533"/>
</dbReference>
<keyword evidence="2" id="KW-1185">Reference proteome</keyword>
<name>A0A8S0RC32_OLEEU</name>
<protein>
    <submittedName>
        <fullName evidence="1">Neurofilament heavy polypeptide-like</fullName>
    </submittedName>
</protein>
<dbReference type="AlphaFoldDB" id="A0A8S0RC32"/>
<dbReference type="SUPFAM" id="SSF55008">
    <property type="entry name" value="HMA, heavy metal-associated domain"/>
    <property type="match status" value="1"/>
</dbReference>
<sequence>MAEPEKKTVMVLKVDLQCPSCFEKIRKILCRIPQIRDRWFDEKANTVKITVICCSPEKIRDKLCSKGGKIIKCIEIEEPGPESNGNGNAPPLAPGPLVGLALLYPVNPCCRPCCEGYGGGPCFHGYGFPPPLPQPQPRCDGNYACGPGYIYGRSPCCVPRRCDYFTEEDTTSCKFM</sequence>
<evidence type="ECO:0000313" key="1">
    <source>
        <dbReference type="EMBL" id="CAA2976495.1"/>
    </source>
</evidence>